<gene>
    <name evidence="1" type="ORF">V5799_021886</name>
</gene>
<organism evidence="1 2">
    <name type="scientific">Amblyomma americanum</name>
    <name type="common">Lone star tick</name>
    <dbReference type="NCBI Taxonomy" id="6943"/>
    <lineage>
        <taxon>Eukaryota</taxon>
        <taxon>Metazoa</taxon>
        <taxon>Ecdysozoa</taxon>
        <taxon>Arthropoda</taxon>
        <taxon>Chelicerata</taxon>
        <taxon>Arachnida</taxon>
        <taxon>Acari</taxon>
        <taxon>Parasitiformes</taxon>
        <taxon>Ixodida</taxon>
        <taxon>Ixodoidea</taxon>
        <taxon>Ixodidae</taxon>
        <taxon>Amblyomminae</taxon>
        <taxon>Amblyomma</taxon>
    </lineage>
</organism>
<name>A0AAQ4FP36_AMBAM</name>
<dbReference type="InterPro" id="IPR012674">
    <property type="entry name" value="Calycin"/>
</dbReference>
<proteinExistence type="predicted"/>
<evidence type="ECO:0000313" key="2">
    <source>
        <dbReference type="Proteomes" id="UP001321473"/>
    </source>
</evidence>
<dbReference type="EMBL" id="JARKHS020000920">
    <property type="protein sequence ID" value="KAK8788338.1"/>
    <property type="molecule type" value="Genomic_DNA"/>
</dbReference>
<reference evidence="1 2" key="1">
    <citation type="journal article" date="2023" name="Arcadia Sci">
        <title>De novo assembly of a long-read Amblyomma americanum tick genome.</title>
        <authorList>
            <person name="Chou S."/>
            <person name="Poskanzer K.E."/>
            <person name="Rollins M."/>
            <person name="Thuy-Boun P.S."/>
        </authorList>
    </citation>
    <scope>NUCLEOTIDE SEQUENCE [LARGE SCALE GENOMIC DNA]</scope>
    <source>
        <strain evidence="1">F_SG_1</strain>
        <tissue evidence="1">Salivary glands</tissue>
    </source>
</reference>
<comment type="caution">
    <text evidence="1">The sequence shown here is derived from an EMBL/GenBank/DDBJ whole genome shotgun (WGS) entry which is preliminary data.</text>
</comment>
<dbReference type="AlphaFoldDB" id="A0AAQ4FP36"/>
<evidence type="ECO:0000313" key="1">
    <source>
        <dbReference type="EMBL" id="KAK8788338.1"/>
    </source>
</evidence>
<protein>
    <submittedName>
        <fullName evidence="1">Uncharacterized protein</fullName>
    </submittedName>
</protein>
<keyword evidence="2" id="KW-1185">Reference proteome</keyword>
<dbReference type="Gene3D" id="2.40.128.20">
    <property type="match status" value="1"/>
</dbReference>
<accession>A0AAQ4FP36</accession>
<sequence length="93" mass="10545">MCSTGPCIKKHLGSYTQTTESCAVLNSTSLGAQLWVRRKDLLEGKEMPYLCSLTYNLATKDSGVRYVVYDWKHCPARRSNHENLSHDYGQYPA</sequence>
<dbReference type="Proteomes" id="UP001321473">
    <property type="component" value="Unassembled WGS sequence"/>
</dbReference>